<evidence type="ECO:0000313" key="12">
    <source>
        <dbReference type="Proteomes" id="UP000267017"/>
    </source>
</evidence>
<dbReference type="Gene3D" id="1.10.390.10">
    <property type="entry name" value="Neutral Protease Domain 2"/>
    <property type="match status" value="1"/>
</dbReference>
<dbReference type="RefSeq" id="WP_128633836.1">
    <property type="nucleotide sequence ID" value="NZ_RRCN01000001.1"/>
</dbReference>
<reference evidence="11 12" key="1">
    <citation type="submission" date="2018-11" db="EMBL/GenBank/DDBJ databases">
        <title>Genome sequencing of Paenibacillus sp. KCOM 3021 (= ChDC PVNT-B20).</title>
        <authorList>
            <person name="Kook J.-K."/>
            <person name="Park S.-N."/>
            <person name="Lim Y.K."/>
        </authorList>
    </citation>
    <scope>NUCLEOTIDE SEQUENCE [LARGE SCALE GENOMIC DNA]</scope>
    <source>
        <strain evidence="11 12">KCOM 3021</strain>
    </source>
</reference>
<dbReference type="PANTHER" id="PTHR43579:SF1">
    <property type="entry name" value="NEUTRAL METALLOPROTEINASE"/>
    <property type="match status" value="1"/>
</dbReference>
<dbReference type="EC" id="3.4.24.-" evidence="8"/>
<dbReference type="CDD" id="cd09597">
    <property type="entry name" value="M4_TLP"/>
    <property type="match status" value="1"/>
</dbReference>
<comment type="subcellular location">
    <subcellularLocation>
        <location evidence="8">Secreted</location>
    </subcellularLocation>
</comment>
<keyword evidence="4 8" id="KW-0378">Hydrolase</keyword>
<dbReference type="InterPro" id="IPR013856">
    <property type="entry name" value="Peptidase_M4_domain"/>
</dbReference>
<sequence>MKKHSCTPACTCHVIPQFILENLSKAGVDASLQSLHQSKMIRQERREETGKTNVAEIAMQAPHAHEANRLVYDCEHGTQLRKKLVRQEGDSASSDSVVNDVYEMIGKVREYYKNVMLRNSIDAKGMDLIINVHYGQKYMNAFWNGSEMVFGDGDGTIFSNFTNSLDVIAHELAHAVTQYTANLEYYGQSGALNEHFSDVFGSAIQQHVKGQTAHDADWLIGNELMAKELQGEALRSMKAPGTAYDNKLMGKDPQPDHLSKYYIGADDNQGVHINSGIPNKAFYLVSMEIGTDKAALIWYKALSRLWPNASFKDAVEVIVDTARKLTNEQILSLGTTQIVRAAFKEVGMNEGATGIWSANSNAAAASIVKPELVLI</sequence>
<evidence type="ECO:0000256" key="4">
    <source>
        <dbReference type="ARBA" id="ARBA00022801"/>
    </source>
</evidence>
<keyword evidence="2 8" id="KW-0645">Protease</keyword>
<dbReference type="InterPro" id="IPR023612">
    <property type="entry name" value="Peptidase_M4"/>
</dbReference>
<dbReference type="InterPro" id="IPR027268">
    <property type="entry name" value="Peptidase_M4/M1_CTD_sf"/>
</dbReference>
<evidence type="ECO:0000256" key="3">
    <source>
        <dbReference type="ARBA" id="ARBA00022723"/>
    </source>
</evidence>
<evidence type="ECO:0000256" key="5">
    <source>
        <dbReference type="ARBA" id="ARBA00022833"/>
    </source>
</evidence>
<keyword evidence="3" id="KW-0479">Metal-binding</keyword>
<dbReference type="SUPFAM" id="SSF55486">
    <property type="entry name" value="Metalloproteases ('zincins'), catalytic domain"/>
    <property type="match status" value="1"/>
</dbReference>
<dbReference type="EMBL" id="RRCN01000001">
    <property type="protein sequence ID" value="RRJ66039.1"/>
    <property type="molecule type" value="Genomic_DNA"/>
</dbReference>
<dbReference type="GO" id="GO:0004222">
    <property type="term" value="F:metalloendopeptidase activity"/>
    <property type="evidence" value="ECO:0007669"/>
    <property type="project" value="UniProtKB-UniRule"/>
</dbReference>
<organism evidence="11 12">
    <name type="scientific">Paenibacillus oralis</name>
    <dbReference type="NCBI Taxonomy" id="2490856"/>
    <lineage>
        <taxon>Bacteria</taxon>
        <taxon>Bacillati</taxon>
        <taxon>Bacillota</taxon>
        <taxon>Bacilli</taxon>
        <taxon>Bacillales</taxon>
        <taxon>Paenibacillaceae</taxon>
        <taxon>Paenibacillus</taxon>
    </lineage>
</organism>
<feature type="active site" description="Proton donor" evidence="7">
    <location>
        <position position="272"/>
    </location>
</feature>
<dbReference type="Pfam" id="PF01447">
    <property type="entry name" value="Peptidase_M4"/>
    <property type="match status" value="1"/>
</dbReference>
<comment type="cofactor">
    <cofactor evidence="8">
        <name>Zn(2+)</name>
        <dbReference type="ChEBI" id="CHEBI:29105"/>
    </cofactor>
</comment>
<dbReference type="InterPro" id="IPR001570">
    <property type="entry name" value="Peptidase_M4_C_domain"/>
</dbReference>
<dbReference type="GO" id="GO:0006508">
    <property type="term" value="P:proteolysis"/>
    <property type="evidence" value="ECO:0007669"/>
    <property type="project" value="UniProtKB-KW"/>
</dbReference>
<dbReference type="Proteomes" id="UP000267017">
    <property type="component" value="Unassembled WGS sequence"/>
</dbReference>
<evidence type="ECO:0000259" key="9">
    <source>
        <dbReference type="Pfam" id="PF01447"/>
    </source>
</evidence>
<evidence type="ECO:0000256" key="6">
    <source>
        <dbReference type="ARBA" id="ARBA00023049"/>
    </source>
</evidence>
<evidence type="ECO:0000313" key="11">
    <source>
        <dbReference type="EMBL" id="RRJ66039.1"/>
    </source>
</evidence>
<comment type="similarity">
    <text evidence="1 8">Belongs to the peptidase M4 family.</text>
</comment>
<feature type="active site" evidence="7">
    <location>
        <position position="171"/>
    </location>
</feature>
<protein>
    <recommendedName>
        <fullName evidence="8">Neutral metalloproteinase</fullName>
        <ecNumber evidence="8">3.4.24.-</ecNumber>
    </recommendedName>
</protein>
<evidence type="ECO:0000256" key="7">
    <source>
        <dbReference type="PIRSR" id="PIRSR623612-1"/>
    </source>
</evidence>
<feature type="domain" description="Peptidase M4 C-terminal" evidence="10">
    <location>
        <begin position="181"/>
        <end position="347"/>
    </location>
</feature>
<dbReference type="GO" id="GO:0005576">
    <property type="term" value="C:extracellular region"/>
    <property type="evidence" value="ECO:0007669"/>
    <property type="project" value="UniProtKB-SubCell"/>
</dbReference>
<dbReference type="InterPro" id="IPR052759">
    <property type="entry name" value="Metalloprotease_M4"/>
</dbReference>
<gene>
    <name evidence="11" type="ORF">EHV15_26335</name>
</gene>
<keyword evidence="5 8" id="KW-0862">Zinc</keyword>
<dbReference type="PANTHER" id="PTHR43579">
    <property type="match status" value="1"/>
</dbReference>
<keyword evidence="8" id="KW-0964">Secreted</keyword>
<proteinExistence type="inferred from homology"/>
<evidence type="ECO:0000256" key="2">
    <source>
        <dbReference type="ARBA" id="ARBA00022670"/>
    </source>
</evidence>
<dbReference type="Gene3D" id="3.10.170.10">
    <property type="match status" value="1"/>
</dbReference>
<comment type="function">
    <text evidence="8">Extracellular zinc metalloprotease.</text>
</comment>
<dbReference type="OrthoDB" id="291295at2"/>
<name>A0A3P3U902_9BACL</name>
<comment type="caution">
    <text evidence="11">The sequence shown here is derived from an EMBL/GenBank/DDBJ whole genome shotgun (WGS) entry which is preliminary data.</text>
</comment>
<evidence type="ECO:0000259" key="10">
    <source>
        <dbReference type="Pfam" id="PF02868"/>
    </source>
</evidence>
<dbReference type="PRINTS" id="PR00730">
    <property type="entry name" value="THERMOLYSIN"/>
</dbReference>
<keyword evidence="12" id="KW-1185">Reference proteome</keyword>
<dbReference type="Pfam" id="PF02868">
    <property type="entry name" value="Peptidase_M4_C"/>
    <property type="match status" value="1"/>
</dbReference>
<keyword evidence="6 8" id="KW-0482">Metalloprotease</keyword>
<evidence type="ECO:0000256" key="8">
    <source>
        <dbReference type="RuleBase" id="RU366073"/>
    </source>
</evidence>
<evidence type="ECO:0000256" key="1">
    <source>
        <dbReference type="ARBA" id="ARBA00009388"/>
    </source>
</evidence>
<feature type="domain" description="Peptidase M4" evidence="9">
    <location>
        <begin position="70"/>
        <end position="178"/>
    </location>
</feature>
<dbReference type="GO" id="GO:0046872">
    <property type="term" value="F:metal ion binding"/>
    <property type="evidence" value="ECO:0007669"/>
    <property type="project" value="UniProtKB-UniRule"/>
</dbReference>
<dbReference type="AlphaFoldDB" id="A0A3P3U902"/>
<accession>A0A3P3U902</accession>